<protein>
    <submittedName>
        <fullName evidence="2">AAA family ATPase</fullName>
    </submittedName>
</protein>
<keyword evidence="3" id="KW-1185">Reference proteome</keyword>
<dbReference type="Gene3D" id="3.40.50.300">
    <property type="entry name" value="P-loop containing nucleotide triphosphate hydrolases"/>
    <property type="match status" value="1"/>
</dbReference>
<sequence>MNNPIRFDDSLPQLVATLKAVYSGDLAAEEHIVVRDFEGRLSVILRVREADLTVDVLERLNSAVTEELGPYARPEDPVRTWDTSGISRILEEATTAPVLQIDSVRFRFLDRRIVGADWMMAPVLGPEAIPRIAFISIKGGVGRSTALSIAAMHLAQAGLRVLTVDLDLEAPGLGATLLKPDELPTYGVVDWLVENGLSGTGGTFRADCIGKSSLLDGISVVPAFGSQTRAHPADALAKIARASLEDIRDGVSFPLHAQLHEMLKSFEATGDYDVVLIDGRAGLHETTAAPVLGLGAKLLLFGINEPQTFQGYAFLLAHIRERIPGGAKWEENAWFVQAKADPWDAEIAQERFNALWGREEGSPSEPERLGPDDLDLIWADNDDSAPSPKDPVSLLRILNDERYRSFNPVENRVQLDEKLVRSTFGDLLEWFDQQMELGK</sequence>
<reference evidence="2" key="1">
    <citation type="submission" date="2019-11" db="EMBL/GenBank/DDBJ databases">
        <title>Description of new Acetobacter species.</title>
        <authorList>
            <person name="Cleenwerck I."/>
            <person name="Sombolestani A.S."/>
        </authorList>
    </citation>
    <scope>NUCLEOTIDE SEQUENCE</scope>
    <source>
        <strain evidence="2">LMG 1626</strain>
    </source>
</reference>
<dbReference type="InterPro" id="IPR027417">
    <property type="entry name" value="P-loop_NTPase"/>
</dbReference>
<dbReference type="EMBL" id="WOTH01000066">
    <property type="protein sequence ID" value="NHO55337.1"/>
    <property type="molecule type" value="Genomic_DNA"/>
</dbReference>
<name>A0A967BF17_9PROT</name>
<dbReference type="InterPro" id="IPR050678">
    <property type="entry name" value="DNA_Partitioning_ATPase"/>
</dbReference>
<gene>
    <name evidence="2" type="ORF">GOB87_15580</name>
</gene>
<dbReference type="RefSeq" id="WP_166318922.1">
    <property type="nucleotide sequence ID" value="NZ_WOTH01000066.1"/>
</dbReference>
<accession>A0A967BF17</accession>
<evidence type="ECO:0000313" key="2">
    <source>
        <dbReference type="EMBL" id="NHO55337.1"/>
    </source>
</evidence>
<evidence type="ECO:0000313" key="3">
    <source>
        <dbReference type="Proteomes" id="UP000597459"/>
    </source>
</evidence>
<evidence type="ECO:0000259" key="1">
    <source>
        <dbReference type="Pfam" id="PF13614"/>
    </source>
</evidence>
<dbReference type="NCBIfam" id="NF047398">
    <property type="entry name" value="AAA_KGGVGR"/>
    <property type="match status" value="1"/>
</dbReference>
<organism evidence="2 3">
    <name type="scientific">Acetobacter estunensis</name>
    <dbReference type="NCBI Taxonomy" id="104097"/>
    <lineage>
        <taxon>Bacteria</taxon>
        <taxon>Pseudomonadati</taxon>
        <taxon>Pseudomonadota</taxon>
        <taxon>Alphaproteobacteria</taxon>
        <taxon>Acetobacterales</taxon>
        <taxon>Acetobacteraceae</taxon>
        <taxon>Acetobacter</taxon>
    </lineage>
</organism>
<dbReference type="AlphaFoldDB" id="A0A967BF17"/>
<dbReference type="Proteomes" id="UP000597459">
    <property type="component" value="Unassembled WGS sequence"/>
</dbReference>
<dbReference type="PANTHER" id="PTHR13696:SF52">
    <property type="entry name" value="PARA FAMILY PROTEIN CT_582"/>
    <property type="match status" value="1"/>
</dbReference>
<dbReference type="Pfam" id="PF13614">
    <property type="entry name" value="AAA_31"/>
    <property type="match status" value="1"/>
</dbReference>
<dbReference type="InterPro" id="IPR025669">
    <property type="entry name" value="AAA_dom"/>
</dbReference>
<dbReference type="PANTHER" id="PTHR13696">
    <property type="entry name" value="P-LOOP CONTAINING NUCLEOSIDE TRIPHOSPHATE HYDROLASE"/>
    <property type="match status" value="1"/>
</dbReference>
<feature type="domain" description="AAA" evidence="1">
    <location>
        <begin position="132"/>
        <end position="182"/>
    </location>
</feature>
<dbReference type="SUPFAM" id="SSF52540">
    <property type="entry name" value="P-loop containing nucleoside triphosphate hydrolases"/>
    <property type="match status" value="1"/>
</dbReference>
<comment type="caution">
    <text evidence="2">The sequence shown here is derived from an EMBL/GenBank/DDBJ whole genome shotgun (WGS) entry which is preliminary data.</text>
</comment>
<proteinExistence type="predicted"/>